<evidence type="ECO:0000313" key="2">
    <source>
        <dbReference type="EMBL" id="OQM73586.1"/>
    </source>
</evidence>
<dbReference type="SMART" id="SM00530">
    <property type="entry name" value="HTH_XRE"/>
    <property type="match status" value="1"/>
</dbReference>
<protein>
    <submittedName>
        <fullName evidence="2">Transcriptional regulator</fullName>
    </submittedName>
</protein>
<dbReference type="CDD" id="cd00093">
    <property type="entry name" value="HTH_XRE"/>
    <property type="match status" value="1"/>
</dbReference>
<dbReference type="InterPro" id="IPR001387">
    <property type="entry name" value="Cro/C1-type_HTH"/>
</dbReference>
<feature type="domain" description="HTH cro/C1-type" evidence="1">
    <location>
        <begin position="12"/>
        <end position="66"/>
    </location>
</feature>
<dbReference type="PANTHER" id="PTHR35010:SF4">
    <property type="entry name" value="BLL5781 PROTEIN"/>
    <property type="match status" value="1"/>
</dbReference>
<dbReference type="InterPro" id="IPR010982">
    <property type="entry name" value="Lambda_DNA-bd_dom_sf"/>
</dbReference>
<proteinExistence type="predicted"/>
<dbReference type="Pfam" id="PF17765">
    <property type="entry name" value="MLTR_LBD"/>
    <property type="match status" value="1"/>
</dbReference>
<dbReference type="InterPro" id="IPR041413">
    <property type="entry name" value="MLTR_LBD"/>
</dbReference>
<dbReference type="PANTHER" id="PTHR35010">
    <property type="entry name" value="BLL4672 PROTEIN-RELATED"/>
    <property type="match status" value="1"/>
</dbReference>
<keyword evidence="3" id="KW-1185">Reference proteome</keyword>
<evidence type="ECO:0000313" key="3">
    <source>
        <dbReference type="Proteomes" id="UP000191905"/>
    </source>
</evidence>
<dbReference type="Gene3D" id="3.30.450.180">
    <property type="match status" value="1"/>
</dbReference>
<dbReference type="EMBL" id="MDET01000058">
    <property type="protein sequence ID" value="OQM73586.1"/>
    <property type="molecule type" value="Genomic_DNA"/>
</dbReference>
<reference evidence="2 3" key="1">
    <citation type="journal article" date="2016" name="Int. J. Syst. Evol. Microbiol.">
        <title>Pseudaminobacter manganicus sp. nov., isolated from sludge of a manganese mine.</title>
        <authorList>
            <person name="Li J."/>
            <person name="Huang J."/>
            <person name="Liao S."/>
            <person name="Wang G."/>
        </authorList>
    </citation>
    <scope>NUCLEOTIDE SEQUENCE [LARGE SCALE GENOMIC DNA]</scope>
    <source>
        <strain evidence="2 3">JH-7</strain>
    </source>
</reference>
<dbReference type="STRING" id="1873176.BFN67_08335"/>
<dbReference type="PROSITE" id="PS50943">
    <property type="entry name" value="HTH_CROC1"/>
    <property type="match status" value="1"/>
</dbReference>
<dbReference type="Pfam" id="PF01381">
    <property type="entry name" value="HTH_3"/>
    <property type="match status" value="1"/>
</dbReference>
<dbReference type="OrthoDB" id="9785973at2"/>
<organism evidence="2 3">
    <name type="scientific">Manganibacter manganicus</name>
    <dbReference type="NCBI Taxonomy" id="1873176"/>
    <lineage>
        <taxon>Bacteria</taxon>
        <taxon>Pseudomonadati</taxon>
        <taxon>Pseudomonadota</taxon>
        <taxon>Alphaproteobacteria</taxon>
        <taxon>Hyphomicrobiales</taxon>
        <taxon>Phyllobacteriaceae</taxon>
        <taxon>Manganibacter</taxon>
    </lineage>
</organism>
<sequence>MMTIQTSAGALIRDWRARRRMSQLDLALEAEISQRHLSFVESGRSVPSRDMVLHLAENLDMPLRERNHLLLAAGYAPHFGERPVGDPTLAPAMDAVRMVLKGHEPFPALAVDRHWNLIEANAALAPMLAGVTDQALLAPPVNVLRLSLHPNGVAPNIVNLAEWRAHLLHRLKALIDATGDAELAELEQELRAYPSGANGKPLLAEPNAIAHPLKLRLGDRILSFISTITVFGTPLDITLSELAIESFFPADPETAAILAELGRNRSV</sequence>
<dbReference type="AlphaFoldDB" id="A0A1V8RKE8"/>
<gene>
    <name evidence="2" type="ORF">BFN67_08335</name>
</gene>
<evidence type="ECO:0000259" key="1">
    <source>
        <dbReference type="PROSITE" id="PS50943"/>
    </source>
</evidence>
<accession>A0A1V8RKE8</accession>
<dbReference type="GO" id="GO:0003677">
    <property type="term" value="F:DNA binding"/>
    <property type="evidence" value="ECO:0007669"/>
    <property type="project" value="InterPro"/>
</dbReference>
<dbReference type="Proteomes" id="UP000191905">
    <property type="component" value="Unassembled WGS sequence"/>
</dbReference>
<name>A0A1V8RKE8_9HYPH</name>
<dbReference type="Gene3D" id="1.10.260.40">
    <property type="entry name" value="lambda repressor-like DNA-binding domains"/>
    <property type="match status" value="1"/>
</dbReference>
<comment type="caution">
    <text evidence="2">The sequence shown here is derived from an EMBL/GenBank/DDBJ whole genome shotgun (WGS) entry which is preliminary data.</text>
</comment>
<dbReference type="SUPFAM" id="SSF47413">
    <property type="entry name" value="lambda repressor-like DNA-binding domains"/>
    <property type="match status" value="1"/>
</dbReference>
<dbReference type="RefSeq" id="WP_080921602.1">
    <property type="nucleotide sequence ID" value="NZ_MDET01000058.1"/>
</dbReference>